<dbReference type="PANTHER" id="PTHR12537">
    <property type="entry name" value="RNA BINDING PROTEIN PUMILIO-RELATED"/>
    <property type="match status" value="1"/>
</dbReference>
<dbReference type="InterPro" id="IPR033133">
    <property type="entry name" value="PUM-HD"/>
</dbReference>
<comment type="caution">
    <text evidence="10">The sequence shown here is derived from an EMBL/GenBank/DDBJ whole genome shotgun (WGS) entry which is preliminary data.</text>
</comment>
<dbReference type="GO" id="GO:0003729">
    <property type="term" value="F:mRNA binding"/>
    <property type="evidence" value="ECO:0007669"/>
    <property type="project" value="UniProtKB-ARBA"/>
</dbReference>
<feature type="repeat" description="Pumilio" evidence="7">
    <location>
        <begin position="818"/>
        <end position="854"/>
    </location>
</feature>
<dbReference type="Pfam" id="PF00806">
    <property type="entry name" value="PUF"/>
    <property type="match status" value="8"/>
</dbReference>
<feature type="repeat" description="Pumilio" evidence="7">
    <location>
        <begin position="782"/>
        <end position="817"/>
    </location>
</feature>
<gene>
    <name evidence="10" type="ORF">FNV43_RR25104</name>
</gene>
<feature type="compositionally biased region" description="Polar residues" evidence="8">
    <location>
        <begin position="301"/>
        <end position="310"/>
    </location>
</feature>
<keyword evidence="2" id="KW-0963">Cytoplasm</keyword>
<dbReference type="Proteomes" id="UP000796880">
    <property type="component" value="Unassembled WGS sequence"/>
</dbReference>
<organism evidence="10 11">
    <name type="scientific">Rhamnella rubrinervis</name>
    <dbReference type="NCBI Taxonomy" id="2594499"/>
    <lineage>
        <taxon>Eukaryota</taxon>
        <taxon>Viridiplantae</taxon>
        <taxon>Streptophyta</taxon>
        <taxon>Embryophyta</taxon>
        <taxon>Tracheophyta</taxon>
        <taxon>Spermatophyta</taxon>
        <taxon>Magnoliopsida</taxon>
        <taxon>eudicotyledons</taxon>
        <taxon>Gunneridae</taxon>
        <taxon>Pentapetalae</taxon>
        <taxon>rosids</taxon>
        <taxon>fabids</taxon>
        <taxon>Rosales</taxon>
        <taxon>Rhamnaceae</taxon>
        <taxon>rhamnoid group</taxon>
        <taxon>Rhamneae</taxon>
        <taxon>Rhamnella</taxon>
    </lineage>
</organism>
<evidence type="ECO:0000313" key="11">
    <source>
        <dbReference type="Proteomes" id="UP000796880"/>
    </source>
</evidence>
<dbReference type="InterPro" id="IPR016024">
    <property type="entry name" value="ARM-type_fold"/>
</dbReference>
<keyword evidence="3" id="KW-0677">Repeat</keyword>
<comment type="subcellular location">
    <subcellularLocation>
        <location evidence="1">Cytoplasm</location>
    </subcellularLocation>
</comment>
<dbReference type="InterPro" id="IPR033712">
    <property type="entry name" value="Pumilio_RNA-bd"/>
</dbReference>
<dbReference type="GO" id="GO:0005737">
    <property type="term" value="C:cytoplasm"/>
    <property type="evidence" value="ECO:0007669"/>
    <property type="project" value="UniProtKB-SubCell"/>
</dbReference>
<evidence type="ECO:0000256" key="8">
    <source>
        <dbReference type="SAM" id="MobiDB-lite"/>
    </source>
</evidence>
<dbReference type="PROSITE" id="PS50303">
    <property type="entry name" value="PUM_HD"/>
    <property type="match status" value="1"/>
</dbReference>
<evidence type="ECO:0000313" key="10">
    <source>
        <dbReference type="EMBL" id="KAF3434001.1"/>
    </source>
</evidence>
<dbReference type="Gene3D" id="1.25.10.10">
    <property type="entry name" value="Leucine-rich Repeat Variant"/>
    <property type="match status" value="1"/>
</dbReference>
<feature type="repeat" description="Pumilio" evidence="7">
    <location>
        <begin position="710"/>
        <end position="745"/>
    </location>
</feature>
<protein>
    <recommendedName>
        <fullName evidence="9">PUM-HD domain-containing protein</fullName>
    </recommendedName>
</protein>
<reference evidence="10" key="1">
    <citation type="submission" date="2020-03" db="EMBL/GenBank/DDBJ databases">
        <title>A high-quality chromosome-level genome assembly of a woody plant with both climbing and erect habits, Rhamnella rubrinervis.</title>
        <authorList>
            <person name="Lu Z."/>
            <person name="Yang Y."/>
            <person name="Zhu X."/>
            <person name="Sun Y."/>
        </authorList>
    </citation>
    <scope>NUCLEOTIDE SEQUENCE</scope>
    <source>
        <strain evidence="10">BYM</strain>
        <tissue evidence="10">Leaf</tissue>
    </source>
</reference>
<dbReference type="PROSITE" id="PS50302">
    <property type="entry name" value="PUM"/>
    <property type="match status" value="8"/>
</dbReference>
<feature type="domain" description="PUM-HD" evidence="9">
    <location>
        <begin position="654"/>
        <end position="994"/>
    </location>
</feature>
<evidence type="ECO:0000256" key="4">
    <source>
        <dbReference type="ARBA" id="ARBA00022845"/>
    </source>
</evidence>
<feature type="region of interest" description="Disordered" evidence="8">
    <location>
        <begin position="301"/>
        <end position="332"/>
    </location>
</feature>
<dbReference type="InterPro" id="IPR011989">
    <property type="entry name" value="ARM-like"/>
</dbReference>
<dbReference type="AlphaFoldDB" id="A0A8K0DP27"/>
<feature type="repeat" description="Pumilio" evidence="7">
    <location>
        <begin position="674"/>
        <end position="709"/>
    </location>
</feature>
<evidence type="ECO:0000256" key="7">
    <source>
        <dbReference type="PROSITE-ProRule" id="PRU00317"/>
    </source>
</evidence>
<comment type="function">
    <text evidence="6">Sequence-specific RNA-binding protein that regulates translation and mRNA stability by binding the 3'-UTR of target mRNAs. Binds the APUM-binding elements (APBEs) in the 3'-UTR mRNA sequence of CLV1, PNH, WUS and FAS2.</text>
</comment>
<proteinExistence type="predicted"/>
<dbReference type="PANTHER" id="PTHR12537:SF12">
    <property type="entry name" value="MATERNAL PROTEIN PUMILIO"/>
    <property type="match status" value="1"/>
</dbReference>
<evidence type="ECO:0000259" key="9">
    <source>
        <dbReference type="PROSITE" id="PS50303"/>
    </source>
</evidence>
<sequence>MASGSNIGMLPTLDDGTQGPNGNLEDSLQSELELIMREQRNQSVINRERDLNIYRSGSAPPTVEGSLSAVGSLFGNSTFREMNGRIGNNGGVLSEDEIRSHPAYLSYYYSHDNINPRLPPPLLSREDWRIAQRFQVDGSSYGGIRDSSKKKLIDDGESSSLFSMQPGLSVQKAENDLMELRNLSARNLSRQTSSEWLDGSLDGFTGLSSSGLGGRRKSFADILQEGLDRPASLSGFLSRPSSRNAFGDLVDTMGVADPHPSALFNGVEPVEGLHDGVGTHNLTGIQGRGTTVPHSFASAVGSTLSRSTTPEPKLVGRSPSSSLPPVGSRVFPSEKKNVLGSNAQNGHPSGMTEYADIAANMSGLSLSKITNGDIDGHVQSQLHLGLDNEPDFLFNNGHNQNLHQELLNKANADNLSFAANYVDLARKNGVVTNLNASKLNSNGHVNFPKRTSSSTSLYTKMSSSGYGSLEGANISDIHANTPGMGYASGAYPANQKPNSAINNHLDAGIDLHSPVIDPRYVQFLQRNPDYAALGSPSHPSMVKSHFGTSHGDLEGLQKAYLEALLAQQKEQLELSLLGKSGGFNHEYYGNPSHRLGTPYSGNLMENSVLHSVGSGNSMFHNERISRFNSMMRSSMKESVASWHSDIGNNLEGRFLSSLLDEFKNNKTKSFELSDIVDHVVEFSTDQYGSRFIQQKLETATVEEKSKIFPEILPHARTLMTDVFGNYVIQKFFEHGTESQRKELANQLTGHVLPLSLQMYGCRVIQKALEVVDVDQQTQMVAELDGSIMKCVRDQNGNHVIQKCIECVPEDRIQFIISAFYGQVVALSTHPYGCRVIQRVLEHCDDSDTQQIIMDEIMKSVCTLAQDQYGNYVIQHVLEHGKPLERSTIISKLAGQIVRMSQQKFASNVVEKCLTFGSPDERQLLVNEMLGNTDENEPLQAMMKDPFGNYVVQKVLETCSDQSLELILSRIKVHLTALKRYTYGKHIVSRIEKLITTGVCNLTAKTPWGATFLGCEE</sequence>
<evidence type="ECO:0000256" key="2">
    <source>
        <dbReference type="ARBA" id="ARBA00022490"/>
    </source>
</evidence>
<dbReference type="GO" id="GO:0006417">
    <property type="term" value="P:regulation of translation"/>
    <property type="evidence" value="ECO:0007669"/>
    <property type="project" value="UniProtKB-KW"/>
</dbReference>
<keyword evidence="4" id="KW-0810">Translation regulation</keyword>
<feature type="repeat" description="Pumilio" evidence="7">
    <location>
        <begin position="855"/>
        <end position="890"/>
    </location>
</feature>
<keyword evidence="11" id="KW-1185">Reference proteome</keyword>
<feature type="repeat" description="Pumilio" evidence="7">
    <location>
        <begin position="927"/>
        <end position="968"/>
    </location>
</feature>
<dbReference type="FunFam" id="1.25.10.10:FF:000004">
    <property type="entry name" value="Pumilio homolog 1 isoform 2"/>
    <property type="match status" value="1"/>
</dbReference>
<evidence type="ECO:0000256" key="1">
    <source>
        <dbReference type="ARBA" id="ARBA00004496"/>
    </source>
</evidence>
<dbReference type="CDD" id="cd07920">
    <property type="entry name" value="Pumilio"/>
    <property type="match status" value="1"/>
</dbReference>
<keyword evidence="5" id="KW-0694">RNA-binding</keyword>
<dbReference type="EMBL" id="VOIH02000011">
    <property type="protein sequence ID" value="KAF3434001.1"/>
    <property type="molecule type" value="Genomic_DNA"/>
</dbReference>
<dbReference type="Pfam" id="PF07990">
    <property type="entry name" value="NABP"/>
    <property type="match status" value="2"/>
</dbReference>
<dbReference type="OrthoDB" id="668540at2759"/>
<evidence type="ECO:0000256" key="6">
    <source>
        <dbReference type="ARBA" id="ARBA00055193"/>
    </source>
</evidence>
<accession>A0A8K0DP27</accession>
<feature type="region of interest" description="Disordered" evidence="8">
    <location>
        <begin position="1"/>
        <end position="25"/>
    </location>
</feature>
<evidence type="ECO:0000256" key="3">
    <source>
        <dbReference type="ARBA" id="ARBA00022737"/>
    </source>
</evidence>
<name>A0A8K0DP27_9ROSA</name>
<dbReference type="SUPFAM" id="SSF48371">
    <property type="entry name" value="ARM repeat"/>
    <property type="match status" value="1"/>
</dbReference>
<feature type="repeat" description="Pumilio" evidence="7">
    <location>
        <begin position="891"/>
        <end position="926"/>
    </location>
</feature>
<dbReference type="InterPro" id="IPR012940">
    <property type="entry name" value="NABP"/>
</dbReference>
<feature type="repeat" description="Pumilio" evidence="7">
    <location>
        <begin position="746"/>
        <end position="781"/>
    </location>
</feature>
<dbReference type="SMART" id="SM00025">
    <property type="entry name" value="Pumilio"/>
    <property type="match status" value="8"/>
</dbReference>
<evidence type="ECO:0000256" key="5">
    <source>
        <dbReference type="ARBA" id="ARBA00022884"/>
    </source>
</evidence>
<dbReference type="InterPro" id="IPR001313">
    <property type="entry name" value="Pumilio_RNA-bd_rpt"/>
</dbReference>